<gene>
    <name evidence="5" type="primary">LOC111111225</name>
</gene>
<feature type="compositionally biased region" description="Low complexity" evidence="1">
    <location>
        <begin position="577"/>
        <end position="592"/>
    </location>
</feature>
<feature type="signal peptide" evidence="2">
    <location>
        <begin position="1"/>
        <end position="22"/>
    </location>
</feature>
<name>A0A8B8BLF5_CRAVI</name>
<dbReference type="RefSeq" id="XP_022303776.1">
    <property type="nucleotide sequence ID" value="XM_022448068.1"/>
</dbReference>
<sequence>MVNEKMLLVCLAVLCVVRMSHQHGYLIDPPSRSSLWRVNSKAPPNFDDNQLYCGGRSKIQQLGGLCGPCGDPYDGERENEAGGKYGLGIISKHLPDGADMMETKVVTTAFHKGYYEFRICVNNDVTKPVTQECLNENLMTIVEGDDKFPTRFYPQGPGEHLVHVNLPKGIKCSQCVVQWRYRTGNSWGRDLDGTECIGCGVQEEFRNCADISIGSGDDKDRKQHRNHQESVDPLVTENNQNPRFRGLGSFTSISQQRSTHSTPAPVVRSTPQPERSMINHLWTKTEFLSPRISIDMNRRQERPSTPKPAPRISFFDLEPETTENPVLEHTTARNPVQARLIQLKKLQRLAALAIQMKNLLNTLRHLPVFQNLNLGGVDRELLGQKEAPWNNLAKPAVTKKPTQTRSFPWESGVSLNEIKSTSSSSSNSAAHILRIPPSGVSSKFNYPILPPPSPLLMGQFRKEKTRTVTLGSESNVETTTEAQKEEKENVETYQNEFNVISPESLEGEISIKDWYTKIVKLMVQKKMPVVEIKKMVDRLKQIKDVHKTQPMTMLEKLQNSQRSTAETETTFERTEFSDNSLSTMSTSSPTTNNMVYSEMKRRQQFAVERKAVAVSKDVTRNMVYPEAHREQQRARDASAIPPNINTVREHPEARSESSNNPYVDYSENNQLTPEERRPLTAKLRNFMELNPQFRVPFGAVFH</sequence>
<dbReference type="OrthoDB" id="6134058at2759"/>
<feature type="region of interest" description="Disordered" evidence="1">
    <location>
        <begin position="214"/>
        <end position="248"/>
    </location>
</feature>
<feature type="chain" id="PRO_5034844461" evidence="2">
    <location>
        <begin position="23"/>
        <end position="702"/>
    </location>
</feature>
<protein>
    <submittedName>
        <fullName evidence="5">Uncharacterized protein LOC111111225</fullName>
    </submittedName>
</protein>
<organism evidence="4 5">
    <name type="scientific">Crassostrea virginica</name>
    <name type="common">Eastern oyster</name>
    <dbReference type="NCBI Taxonomy" id="6565"/>
    <lineage>
        <taxon>Eukaryota</taxon>
        <taxon>Metazoa</taxon>
        <taxon>Spiralia</taxon>
        <taxon>Lophotrochozoa</taxon>
        <taxon>Mollusca</taxon>
        <taxon>Bivalvia</taxon>
        <taxon>Autobranchia</taxon>
        <taxon>Pteriomorphia</taxon>
        <taxon>Ostreida</taxon>
        <taxon>Ostreoidea</taxon>
        <taxon>Ostreidae</taxon>
        <taxon>Crassostrea</taxon>
    </lineage>
</organism>
<feature type="compositionally biased region" description="Basic and acidic residues" evidence="1">
    <location>
        <begin position="216"/>
        <end position="230"/>
    </location>
</feature>
<dbReference type="Pfam" id="PF03067">
    <property type="entry name" value="LPMO_10"/>
    <property type="match status" value="1"/>
</dbReference>
<dbReference type="Proteomes" id="UP000694844">
    <property type="component" value="Chromosome 9"/>
</dbReference>
<feature type="domain" description="Chitin-binding type-4" evidence="3">
    <location>
        <begin position="23"/>
        <end position="211"/>
    </location>
</feature>
<evidence type="ECO:0000256" key="2">
    <source>
        <dbReference type="SAM" id="SignalP"/>
    </source>
</evidence>
<keyword evidence="4" id="KW-1185">Reference proteome</keyword>
<accession>A0A8B8BLF5</accession>
<reference evidence="5" key="1">
    <citation type="submission" date="2025-08" db="UniProtKB">
        <authorList>
            <consortium name="RefSeq"/>
        </authorList>
    </citation>
    <scope>IDENTIFICATION</scope>
    <source>
        <tissue evidence="5">Whole sample</tissue>
    </source>
</reference>
<feature type="compositionally biased region" description="Polar residues" evidence="1">
    <location>
        <begin position="656"/>
        <end position="672"/>
    </location>
</feature>
<feature type="region of interest" description="Disordered" evidence="1">
    <location>
        <begin position="469"/>
        <end position="489"/>
    </location>
</feature>
<evidence type="ECO:0000256" key="1">
    <source>
        <dbReference type="SAM" id="MobiDB-lite"/>
    </source>
</evidence>
<keyword evidence="2" id="KW-0732">Signal</keyword>
<dbReference type="AlphaFoldDB" id="A0A8B8BLF5"/>
<dbReference type="GeneID" id="111111225"/>
<dbReference type="InterPro" id="IPR004302">
    <property type="entry name" value="Cellulose/chitin-bd_N"/>
</dbReference>
<evidence type="ECO:0000313" key="4">
    <source>
        <dbReference type="Proteomes" id="UP000694844"/>
    </source>
</evidence>
<feature type="compositionally biased region" description="Polar residues" evidence="1">
    <location>
        <begin position="253"/>
        <end position="262"/>
    </location>
</feature>
<feature type="region of interest" description="Disordered" evidence="1">
    <location>
        <begin position="253"/>
        <end position="272"/>
    </location>
</feature>
<evidence type="ECO:0000259" key="3">
    <source>
        <dbReference type="Pfam" id="PF03067"/>
    </source>
</evidence>
<feature type="region of interest" description="Disordered" evidence="1">
    <location>
        <begin position="646"/>
        <end position="675"/>
    </location>
</feature>
<dbReference type="KEGG" id="cvn:111111225"/>
<proteinExistence type="predicted"/>
<evidence type="ECO:0000313" key="5">
    <source>
        <dbReference type="RefSeq" id="XP_022303776.1"/>
    </source>
</evidence>
<feature type="region of interest" description="Disordered" evidence="1">
    <location>
        <begin position="557"/>
        <end position="592"/>
    </location>
</feature>